<evidence type="ECO:0000259" key="2">
    <source>
        <dbReference type="Pfam" id="PF02364"/>
    </source>
</evidence>
<keyword evidence="1" id="KW-0472">Membrane</keyword>
<feature type="transmembrane region" description="Helical" evidence="1">
    <location>
        <begin position="360"/>
        <end position="378"/>
    </location>
</feature>
<feature type="transmembrane region" description="Helical" evidence="1">
    <location>
        <begin position="128"/>
        <end position="145"/>
    </location>
</feature>
<evidence type="ECO:0000256" key="1">
    <source>
        <dbReference type="SAM" id="Phobius"/>
    </source>
</evidence>
<keyword evidence="1" id="KW-0812">Transmembrane</keyword>
<dbReference type="PANTHER" id="PTHR12741">
    <property type="entry name" value="LYST-INTERACTING PROTEIN LIP5 DOPAMINE RESPONSIVE PROTEIN DRG-1"/>
    <property type="match status" value="1"/>
</dbReference>
<dbReference type="PANTHER" id="PTHR12741:SF48">
    <property type="entry name" value="1,3-BETA-GLUCAN SYNTHASE COMPONENT FKS1-RELATED"/>
    <property type="match status" value="1"/>
</dbReference>
<name>A0A6B2L105_9EUKA</name>
<feature type="domain" description="Glycosyl transferase 48" evidence="2">
    <location>
        <begin position="2"/>
        <end position="142"/>
    </location>
</feature>
<feature type="transmembrane region" description="Helical" evidence="1">
    <location>
        <begin position="413"/>
        <end position="431"/>
    </location>
</feature>
<dbReference type="GO" id="GO:0000148">
    <property type="term" value="C:1,3-beta-D-glucan synthase complex"/>
    <property type="evidence" value="ECO:0007669"/>
    <property type="project" value="InterPro"/>
</dbReference>
<dbReference type="InterPro" id="IPR003440">
    <property type="entry name" value="Glyco_trans_48_dom"/>
</dbReference>
<evidence type="ECO:0000313" key="3">
    <source>
        <dbReference type="EMBL" id="NDV30538.1"/>
    </source>
</evidence>
<feature type="domain" description="Glycosyl transferase 48" evidence="2">
    <location>
        <begin position="159"/>
        <end position="339"/>
    </location>
</feature>
<organism evidence="3">
    <name type="scientific">Arcella intermedia</name>
    <dbReference type="NCBI Taxonomy" id="1963864"/>
    <lineage>
        <taxon>Eukaryota</taxon>
        <taxon>Amoebozoa</taxon>
        <taxon>Tubulinea</taxon>
        <taxon>Elardia</taxon>
        <taxon>Arcellinida</taxon>
        <taxon>Sphaerothecina</taxon>
        <taxon>Arcellidae</taxon>
        <taxon>Arcella</taxon>
    </lineage>
</organism>
<feature type="transmembrane region" description="Helical" evidence="1">
    <location>
        <begin position="273"/>
        <end position="295"/>
    </location>
</feature>
<feature type="transmembrane region" description="Helical" evidence="1">
    <location>
        <begin position="502"/>
        <end position="526"/>
    </location>
</feature>
<dbReference type="GO" id="GO:0003843">
    <property type="term" value="F:1,3-beta-D-glucan synthase activity"/>
    <property type="evidence" value="ECO:0007669"/>
    <property type="project" value="InterPro"/>
</dbReference>
<feature type="transmembrane region" description="Helical" evidence="1">
    <location>
        <begin position="243"/>
        <end position="261"/>
    </location>
</feature>
<reference evidence="3" key="1">
    <citation type="journal article" date="2020" name="J. Eukaryot. Microbiol.">
        <title>De novo Sequencing, Assembly and Annotation of the Transcriptome for the Free-Living Testate Amoeba Arcella intermedia.</title>
        <authorList>
            <person name="Ribeiro G.M."/>
            <person name="Porfirio-Sousa A.L."/>
            <person name="Maurer-Alcala X.X."/>
            <person name="Katz L.A."/>
            <person name="Lahr D.J.G."/>
        </authorList>
    </citation>
    <scope>NUCLEOTIDE SEQUENCE</scope>
</reference>
<dbReference type="Pfam" id="PF02364">
    <property type="entry name" value="Glucan_synthase"/>
    <property type="match status" value="2"/>
</dbReference>
<dbReference type="AlphaFoldDB" id="A0A6B2L105"/>
<feature type="transmembrane region" description="Helical" evidence="1">
    <location>
        <begin position="181"/>
        <end position="199"/>
    </location>
</feature>
<dbReference type="GO" id="GO:0006075">
    <property type="term" value="P:(1-&gt;3)-beta-D-glucan biosynthetic process"/>
    <property type="evidence" value="ECO:0007669"/>
    <property type="project" value="InterPro"/>
</dbReference>
<keyword evidence="1" id="KW-1133">Transmembrane helix</keyword>
<accession>A0A6B2L105</accession>
<protein>
    <recommendedName>
        <fullName evidence="2">Glycosyl transferase 48 domain-containing protein</fullName>
    </recommendedName>
</protein>
<feature type="transmembrane region" description="Helical" evidence="1">
    <location>
        <begin position="384"/>
        <end position="406"/>
    </location>
</feature>
<dbReference type="EMBL" id="GIBP01001569">
    <property type="protein sequence ID" value="NDV30538.1"/>
    <property type="molecule type" value="Transcribed_RNA"/>
</dbReference>
<sequence length="566" mass="64574">MRTYSDLGIRLHYGHPDVFHAPWASAHSGLSKVNPDINTSEDVFAGFMTMSCNENTKHLEHIQFQKGRETGLANMSSFDTKISQGNAGILRSRDLYYLMERHDYITNFLLFQGVSGHFTTISLMMWSMRLYIGLLFLVCLSGASLKSFGGLTYSTEWLFHAGLTTIIPLVVEFLVEYGPVIGLLQTLFFLPVSTMIYLFQMQTKHEAFIKGIVTGKAVHIDTGRGLAIYRIPMVTLFKNYGQSHVYPIFYVIAGTIAYKTLSNDLGGGTLPLIMIYFLCAAVLLSPALFNPAIYGGSLRELGLDMLNFMTWIGKTESRLYLQESAVIEQHKHHQSLLSYFIVLDYDNLPITMNAAIRSTFYHLAMLIFWLMISIFLLYPAMQFWAIFFLSFWGINVIIYSFIFYLFQSYEQPLRIINIYIGIPVAMAYFLINNGKYGILDFAEIYVSFLVVVKLLEALRAGLCDAIVISSLIRYPKNLDTTLKVDLIREKYLTLMLHVINKFFFVNAARISIAFLWGVCAFIISLLMRPIISNMFLFGKYIGSKDFHFLEPMRKLRAKQGKFGVKV</sequence>
<dbReference type="GO" id="GO:0005886">
    <property type="term" value="C:plasma membrane"/>
    <property type="evidence" value="ECO:0007669"/>
    <property type="project" value="TreeGrafter"/>
</dbReference>
<proteinExistence type="predicted"/>